<evidence type="ECO:0008006" key="4">
    <source>
        <dbReference type="Google" id="ProtNLM"/>
    </source>
</evidence>
<dbReference type="AlphaFoldDB" id="A0A8J4Y2N2"/>
<proteinExistence type="predicted"/>
<sequence length="170" mass="18587">MDITARLSVFPHAKQEEQILGRSEPVLGETSMTGWRIAQSTDPSPGPAPLWWVVVCEGVVVPHGRGQLGRLHVVCGPRRLPRHRSDVPGPTATEGTNSTSLSNKMGRELESWCSEKQRKKLLEHAMFPALSDAAWVDVFVKYNTAIPSSAAVERLFSQGSDSMKAKIASI</sequence>
<organism evidence="2 3">
    <name type="scientific">Chionoecetes opilio</name>
    <name type="common">Atlantic snow crab</name>
    <name type="synonym">Cancer opilio</name>
    <dbReference type="NCBI Taxonomy" id="41210"/>
    <lineage>
        <taxon>Eukaryota</taxon>
        <taxon>Metazoa</taxon>
        <taxon>Ecdysozoa</taxon>
        <taxon>Arthropoda</taxon>
        <taxon>Crustacea</taxon>
        <taxon>Multicrustacea</taxon>
        <taxon>Malacostraca</taxon>
        <taxon>Eumalacostraca</taxon>
        <taxon>Eucarida</taxon>
        <taxon>Decapoda</taxon>
        <taxon>Pleocyemata</taxon>
        <taxon>Brachyura</taxon>
        <taxon>Eubrachyura</taxon>
        <taxon>Majoidea</taxon>
        <taxon>Majidae</taxon>
        <taxon>Chionoecetes</taxon>
    </lineage>
</organism>
<keyword evidence="3" id="KW-1185">Reference proteome</keyword>
<gene>
    <name evidence="2" type="ORF">GWK47_049522</name>
</gene>
<protein>
    <recommendedName>
        <fullName evidence="4">HAT C-terminal dimerisation domain-containing protein</fullName>
    </recommendedName>
</protein>
<evidence type="ECO:0000256" key="1">
    <source>
        <dbReference type="SAM" id="MobiDB-lite"/>
    </source>
</evidence>
<accession>A0A8J4Y2N2</accession>
<feature type="region of interest" description="Disordered" evidence="1">
    <location>
        <begin position="79"/>
        <end position="102"/>
    </location>
</feature>
<reference evidence="2" key="1">
    <citation type="submission" date="2020-07" db="EMBL/GenBank/DDBJ databases">
        <title>The High-quality genome of the commercially important snow crab, Chionoecetes opilio.</title>
        <authorList>
            <person name="Jeong J.-H."/>
            <person name="Ryu S."/>
        </authorList>
    </citation>
    <scope>NUCLEOTIDE SEQUENCE</scope>
    <source>
        <strain evidence="2">MADBK_172401_WGS</strain>
        <tissue evidence="2">Digestive gland</tissue>
    </source>
</reference>
<feature type="compositionally biased region" description="Polar residues" evidence="1">
    <location>
        <begin position="93"/>
        <end position="102"/>
    </location>
</feature>
<evidence type="ECO:0000313" key="3">
    <source>
        <dbReference type="Proteomes" id="UP000770661"/>
    </source>
</evidence>
<evidence type="ECO:0000313" key="2">
    <source>
        <dbReference type="EMBL" id="KAG0719905.1"/>
    </source>
</evidence>
<comment type="caution">
    <text evidence="2">The sequence shown here is derived from an EMBL/GenBank/DDBJ whole genome shotgun (WGS) entry which is preliminary data.</text>
</comment>
<dbReference type="Proteomes" id="UP000770661">
    <property type="component" value="Unassembled WGS sequence"/>
</dbReference>
<name>A0A8J4Y2N2_CHIOP</name>
<dbReference type="EMBL" id="JACEEZ010013680">
    <property type="protein sequence ID" value="KAG0719905.1"/>
    <property type="molecule type" value="Genomic_DNA"/>
</dbReference>
<dbReference type="OrthoDB" id="10050977at2759"/>